<dbReference type="EMBL" id="KI632295">
    <property type="protein sequence ID" value="EYU19384.1"/>
    <property type="molecule type" value="Genomic_DNA"/>
</dbReference>
<dbReference type="PANTHER" id="PTHR34451:SF7">
    <property type="entry name" value="PHD FINGER FAMILY PROTEIN"/>
    <property type="match status" value="1"/>
</dbReference>
<sequence length="238" mass="25434">MVTNQHPPAAAATAASSLVKTAACGNCNVFERMLLFHVLRRGVYLHLCATCVLRLHHQLFCPNCFQVHPSPPPPSPSNDAAFTTCTKCFSSSHTICVPSPRTTPYICRLCTDPNAATFRLKTLKEAGVGETGGDPRRRAVMDADAVKKLFAAAKIATNSMNNAAVAASEDAERKVMEAAMARKGATQALERVAYLEVKEKAAAAKKTKEASSAEVAAAAGGGFRHPAHPQSLMNYFEF</sequence>
<evidence type="ECO:0000313" key="1">
    <source>
        <dbReference type="EMBL" id="EYU19384.1"/>
    </source>
</evidence>
<evidence type="ECO:0000313" key="2">
    <source>
        <dbReference type="Proteomes" id="UP000030748"/>
    </source>
</evidence>
<proteinExistence type="predicted"/>
<keyword evidence="2" id="KW-1185">Reference proteome</keyword>
<name>A0A022PV39_ERYGU</name>
<dbReference type="AlphaFoldDB" id="A0A022PV39"/>
<gene>
    <name evidence="1" type="ORF">MIMGU_mgv1a019129mg</name>
</gene>
<protein>
    <submittedName>
        <fullName evidence="1">Uncharacterized protein</fullName>
    </submittedName>
</protein>
<accession>A0A022PV39</accession>
<organism evidence="1 2">
    <name type="scientific">Erythranthe guttata</name>
    <name type="common">Yellow monkey flower</name>
    <name type="synonym">Mimulus guttatus</name>
    <dbReference type="NCBI Taxonomy" id="4155"/>
    <lineage>
        <taxon>Eukaryota</taxon>
        <taxon>Viridiplantae</taxon>
        <taxon>Streptophyta</taxon>
        <taxon>Embryophyta</taxon>
        <taxon>Tracheophyta</taxon>
        <taxon>Spermatophyta</taxon>
        <taxon>Magnoliopsida</taxon>
        <taxon>eudicotyledons</taxon>
        <taxon>Gunneridae</taxon>
        <taxon>Pentapetalae</taxon>
        <taxon>asterids</taxon>
        <taxon>lamiids</taxon>
        <taxon>Lamiales</taxon>
        <taxon>Phrymaceae</taxon>
        <taxon>Erythranthe</taxon>
    </lineage>
</organism>
<dbReference type="Proteomes" id="UP000030748">
    <property type="component" value="Unassembled WGS sequence"/>
</dbReference>
<dbReference type="PANTHER" id="PTHR34451">
    <property type="entry name" value="PHD FINGER FAMILY PROTEIN"/>
    <property type="match status" value="1"/>
</dbReference>
<dbReference type="eggNOG" id="ENOG502S2BS">
    <property type="taxonomic scope" value="Eukaryota"/>
</dbReference>
<reference evidence="1 2" key="1">
    <citation type="journal article" date="2013" name="Proc. Natl. Acad. Sci. U.S.A.">
        <title>Fine-scale variation in meiotic recombination in Mimulus inferred from population shotgun sequencing.</title>
        <authorList>
            <person name="Hellsten U."/>
            <person name="Wright K.M."/>
            <person name="Jenkins J."/>
            <person name="Shu S."/>
            <person name="Yuan Y."/>
            <person name="Wessler S.R."/>
            <person name="Schmutz J."/>
            <person name="Willis J.H."/>
            <person name="Rokhsar D.S."/>
        </authorList>
    </citation>
    <scope>NUCLEOTIDE SEQUENCE [LARGE SCALE GENOMIC DNA]</scope>
    <source>
        <strain evidence="2">cv. DUN x IM62</strain>
    </source>
</reference>
<dbReference type="STRING" id="4155.A0A022PV39"/>